<dbReference type="Proteomes" id="UP000719267">
    <property type="component" value="Unassembled WGS sequence"/>
</dbReference>
<reference evidence="1 2" key="1">
    <citation type="submission" date="2021-07" db="EMBL/GenBank/DDBJ databases">
        <title>Mesonia aestuariivivens sp. nov., isolated from a tidal flat.</title>
        <authorList>
            <person name="Kim Y.-O."/>
            <person name="Yoon J.-H."/>
        </authorList>
    </citation>
    <scope>NUCLEOTIDE SEQUENCE [LARGE SCALE GENOMIC DNA]</scope>
    <source>
        <strain evidence="1 2">JHPTF-M18</strain>
    </source>
</reference>
<comment type="caution">
    <text evidence="1">The sequence shown here is derived from an EMBL/GenBank/DDBJ whole genome shotgun (WGS) entry which is preliminary data.</text>
</comment>
<accession>A0ABS6W1F4</accession>
<proteinExistence type="predicted"/>
<keyword evidence="2" id="KW-1185">Reference proteome</keyword>
<protein>
    <submittedName>
        <fullName evidence="1">Uncharacterized protein</fullName>
    </submittedName>
</protein>
<dbReference type="RefSeq" id="WP_219039855.1">
    <property type="nucleotide sequence ID" value="NZ_JAHWDF010000006.1"/>
</dbReference>
<dbReference type="EMBL" id="JAHWDF010000006">
    <property type="protein sequence ID" value="MBW2961564.1"/>
    <property type="molecule type" value="Genomic_DNA"/>
</dbReference>
<evidence type="ECO:0000313" key="2">
    <source>
        <dbReference type="Proteomes" id="UP000719267"/>
    </source>
</evidence>
<gene>
    <name evidence="1" type="ORF">KW502_07110</name>
</gene>
<name>A0ABS6W1F4_9FLAO</name>
<organism evidence="1 2">
    <name type="scientific">Mesonia aestuariivivens</name>
    <dbReference type="NCBI Taxonomy" id="2796128"/>
    <lineage>
        <taxon>Bacteria</taxon>
        <taxon>Pseudomonadati</taxon>
        <taxon>Bacteroidota</taxon>
        <taxon>Flavobacteriia</taxon>
        <taxon>Flavobacteriales</taxon>
        <taxon>Flavobacteriaceae</taxon>
        <taxon>Mesonia</taxon>
    </lineage>
</organism>
<sequence>MNKRFFFIIFFLFFKCGYAQNNLKELRGKYSQDTLYIYTAGVQSQTNITQSKGRKVLGEYDYWVTFHFKENVFFDKDFIAFIKSRYQDASLKIPDRKLIDPDWIAKNQDKILVPRAFPKI</sequence>
<evidence type="ECO:0000313" key="1">
    <source>
        <dbReference type="EMBL" id="MBW2961564.1"/>
    </source>
</evidence>